<name>A0A5S9R5D7_9HYPH</name>
<sequence length="124" mass="13160">MVSLGIVRPTVGGRWLLSWLLVGWIGMFALAPVQIEVTARSFAHPAVHLIATDDNAGLGHFEQAVHVDECASATCSLLAPLPSNQAVLLLRHVKASLQAPDEDGAGLGPLEFERPPRGAAHVRT</sequence>
<accession>A0A5S9R5D7</accession>
<keyword evidence="2" id="KW-0812">Transmembrane</keyword>
<proteinExistence type="predicted"/>
<dbReference type="Proteomes" id="UP000433050">
    <property type="component" value="Unassembled WGS sequence"/>
</dbReference>
<protein>
    <submittedName>
        <fullName evidence="3">Uncharacterized protein</fullName>
    </submittedName>
</protein>
<feature type="transmembrane region" description="Helical" evidence="2">
    <location>
        <begin position="12"/>
        <end position="31"/>
    </location>
</feature>
<dbReference type="RefSeq" id="WP_159602207.1">
    <property type="nucleotide sequence ID" value="NZ_CACSAS010000029.1"/>
</dbReference>
<evidence type="ECO:0000256" key="1">
    <source>
        <dbReference type="SAM" id="MobiDB-lite"/>
    </source>
</evidence>
<keyword evidence="2" id="KW-1133">Transmembrane helix</keyword>
<keyword evidence="4" id="KW-1185">Reference proteome</keyword>
<evidence type="ECO:0000313" key="3">
    <source>
        <dbReference type="EMBL" id="CAA0129136.1"/>
    </source>
</evidence>
<keyword evidence="2" id="KW-0472">Membrane</keyword>
<dbReference type="AlphaFoldDB" id="A0A5S9R5D7"/>
<reference evidence="3 4" key="1">
    <citation type="submission" date="2019-12" db="EMBL/GenBank/DDBJ databases">
        <authorList>
            <person name="Reyes-Prieto M."/>
        </authorList>
    </citation>
    <scope>NUCLEOTIDE SEQUENCE [LARGE SCALE GENOMIC DNA]</scope>
    <source>
        <strain evidence="3">HF14-78462</strain>
    </source>
</reference>
<evidence type="ECO:0000313" key="4">
    <source>
        <dbReference type="Proteomes" id="UP000433050"/>
    </source>
</evidence>
<gene>
    <name evidence="3" type="ORF">STARVERO_04434</name>
</gene>
<organism evidence="3 4">
    <name type="scientific">Starkeya nomas</name>
    <dbReference type="NCBI Taxonomy" id="2666134"/>
    <lineage>
        <taxon>Bacteria</taxon>
        <taxon>Pseudomonadati</taxon>
        <taxon>Pseudomonadota</taxon>
        <taxon>Alphaproteobacteria</taxon>
        <taxon>Hyphomicrobiales</taxon>
        <taxon>Xanthobacteraceae</taxon>
        <taxon>Starkeya</taxon>
    </lineage>
</organism>
<feature type="region of interest" description="Disordered" evidence="1">
    <location>
        <begin position="100"/>
        <end position="124"/>
    </location>
</feature>
<evidence type="ECO:0000256" key="2">
    <source>
        <dbReference type="SAM" id="Phobius"/>
    </source>
</evidence>
<dbReference type="EMBL" id="CACSAS010000029">
    <property type="protein sequence ID" value="CAA0129136.1"/>
    <property type="molecule type" value="Genomic_DNA"/>
</dbReference>